<evidence type="ECO:0000313" key="5">
    <source>
        <dbReference type="EMBL" id="RNI19049.1"/>
    </source>
</evidence>
<dbReference type="OrthoDB" id="3523737at2"/>
<dbReference type="SUPFAM" id="SSF64288">
    <property type="entry name" value="Chorismate lyase-like"/>
    <property type="match status" value="1"/>
</dbReference>
<reference evidence="5 6" key="1">
    <citation type="submission" date="2018-11" db="EMBL/GenBank/DDBJ databases">
        <title>Draft genome of Simplicispira Flexivirga sp. BO-16.</title>
        <authorList>
            <person name="Im W.T."/>
        </authorList>
    </citation>
    <scope>NUCLEOTIDE SEQUENCE [LARGE SCALE GENOMIC DNA]</scope>
    <source>
        <strain evidence="5 6">BO-16</strain>
    </source>
</reference>
<dbReference type="Pfam" id="PF00392">
    <property type="entry name" value="GntR"/>
    <property type="match status" value="1"/>
</dbReference>
<gene>
    <name evidence="5" type="ORF">EFY87_17200</name>
</gene>
<name>A0A3M9M0G6_9MICO</name>
<dbReference type="InterPro" id="IPR050679">
    <property type="entry name" value="Bact_HTH_transcr_reg"/>
</dbReference>
<dbReference type="InterPro" id="IPR028978">
    <property type="entry name" value="Chorismate_lyase_/UTRA_dom_sf"/>
</dbReference>
<dbReference type="PROSITE" id="PS50949">
    <property type="entry name" value="HTH_GNTR"/>
    <property type="match status" value="1"/>
</dbReference>
<protein>
    <submittedName>
        <fullName evidence="5">GntR family transcriptional regulator</fullName>
    </submittedName>
</protein>
<evidence type="ECO:0000259" key="4">
    <source>
        <dbReference type="PROSITE" id="PS50949"/>
    </source>
</evidence>
<dbReference type="CDD" id="cd07377">
    <property type="entry name" value="WHTH_GntR"/>
    <property type="match status" value="1"/>
</dbReference>
<dbReference type="GO" id="GO:0003677">
    <property type="term" value="F:DNA binding"/>
    <property type="evidence" value="ECO:0007669"/>
    <property type="project" value="UniProtKB-KW"/>
</dbReference>
<keyword evidence="3" id="KW-0804">Transcription</keyword>
<comment type="caution">
    <text evidence="5">The sequence shown here is derived from an EMBL/GenBank/DDBJ whole genome shotgun (WGS) entry which is preliminary data.</text>
</comment>
<dbReference type="Proteomes" id="UP000271678">
    <property type="component" value="Unassembled WGS sequence"/>
</dbReference>
<evidence type="ECO:0000256" key="2">
    <source>
        <dbReference type="ARBA" id="ARBA00023125"/>
    </source>
</evidence>
<dbReference type="Gene3D" id="3.40.1410.10">
    <property type="entry name" value="Chorismate lyase-like"/>
    <property type="match status" value="1"/>
</dbReference>
<dbReference type="EMBL" id="RJJQ01000021">
    <property type="protein sequence ID" value="RNI19049.1"/>
    <property type="molecule type" value="Genomic_DNA"/>
</dbReference>
<sequence>MRTLTMRSRVMSDLPDVHAGPEQPAHSVIEAWLAGLISSARLRPEDKLPPEVELASALGVSRMTLRQALGSLEAAGKLVRRRGRWGGNFIAQPRIDFDLTGLPSFTDQMRRAHLRAGAKVIRTTTCRPSRAVREALQLCRGAQVHTVVRLRSANRSPIAVEESYFPADLFADLLKHRLSGSLYTLLRSQGRAPVSATEVLEPVIAPTEYAHLLDVDQATPVLRVCRTALAGDGKPVEYSEDYFRADRARIMLTARIDN</sequence>
<dbReference type="Pfam" id="PF07702">
    <property type="entry name" value="UTRA"/>
    <property type="match status" value="1"/>
</dbReference>
<dbReference type="Gene3D" id="1.10.10.10">
    <property type="entry name" value="Winged helix-like DNA-binding domain superfamily/Winged helix DNA-binding domain"/>
    <property type="match status" value="1"/>
</dbReference>
<dbReference type="SMART" id="SM00345">
    <property type="entry name" value="HTH_GNTR"/>
    <property type="match status" value="1"/>
</dbReference>
<dbReference type="InterPro" id="IPR036390">
    <property type="entry name" value="WH_DNA-bd_sf"/>
</dbReference>
<proteinExistence type="predicted"/>
<keyword evidence="1" id="KW-0805">Transcription regulation</keyword>
<dbReference type="SUPFAM" id="SSF46785">
    <property type="entry name" value="Winged helix' DNA-binding domain"/>
    <property type="match status" value="1"/>
</dbReference>
<dbReference type="SMART" id="SM00866">
    <property type="entry name" value="UTRA"/>
    <property type="match status" value="1"/>
</dbReference>
<dbReference type="PANTHER" id="PTHR44846">
    <property type="entry name" value="MANNOSYL-D-GLYCERATE TRANSPORT/METABOLISM SYSTEM REPRESSOR MNGR-RELATED"/>
    <property type="match status" value="1"/>
</dbReference>
<evidence type="ECO:0000256" key="1">
    <source>
        <dbReference type="ARBA" id="ARBA00023015"/>
    </source>
</evidence>
<keyword evidence="6" id="KW-1185">Reference proteome</keyword>
<evidence type="ECO:0000313" key="6">
    <source>
        <dbReference type="Proteomes" id="UP000271678"/>
    </source>
</evidence>
<dbReference type="GO" id="GO:0045892">
    <property type="term" value="P:negative regulation of DNA-templated transcription"/>
    <property type="evidence" value="ECO:0007669"/>
    <property type="project" value="TreeGrafter"/>
</dbReference>
<organism evidence="5 6">
    <name type="scientific">Flexivirga caeni</name>
    <dbReference type="NCBI Taxonomy" id="2294115"/>
    <lineage>
        <taxon>Bacteria</taxon>
        <taxon>Bacillati</taxon>
        <taxon>Actinomycetota</taxon>
        <taxon>Actinomycetes</taxon>
        <taxon>Micrococcales</taxon>
        <taxon>Dermacoccaceae</taxon>
        <taxon>Flexivirga</taxon>
    </lineage>
</organism>
<dbReference type="PRINTS" id="PR00035">
    <property type="entry name" value="HTHGNTR"/>
</dbReference>
<dbReference type="GO" id="GO:0003700">
    <property type="term" value="F:DNA-binding transcription factor activity"/>
    <property type="evidence" value="ECO:0007669"/>
    <property type="project" value="InterPro"/>
</dbReference>
<keyword evidence="2" id="KW-0238">DNA-binding</keyword>
<dbReference type="InterPro" id="IPR000524">
    <property type="entry name" value="Tscrpt_reg_HTH_GntR"/>
</dbReference>
<evidence type="ECO:0000256" key="3">
    <source>
        <dbReference type="ARBA" id="ARBA00023163"/>
    </source>
</evidence>
<dbReference type="InterPro" id="IPR011663">
    <property type="entry name" value="UTRA"/>
</dbReference>
<dbReference type="InterPro" id="IPR036388">
    <property type="entry name" value="WH-like_DNA-bd_sf"/>
</dbReference>
<accession>A0A3M9M0G6</accession>
<dbReference type="AlphaFoldDB" id="A0A3M9M0G6"/>
<dbReference type="PANTHER" id="PTHR44846:SF1">
    <property type="entry name" value="MANNOSYL-D-GLYCERATE TRANSPORT_METABOLISM SYSTEM REPRESSOR MNGR-RELATED"/>
    <property type="match status" value="1"/>
</dbReference>
<feature type="domain" description="HTH gntR-type" evidence="4">
    <location>
        <begin position="23"/>
        <end position="93"/>
    </location>
</feature>